<evidence type="ECO:0000259" key="1">
    <source>
        <dbReference type="Pfam" id="PF16488"/>
    </source>
</evidence>
<gene>
    <name evidence="2" type="ORF">AWRI4619_LOCUS6439</name>
</gene>
<protein>
    <recommendedName>
        <fullName evidence="1">Argonaute linker 2 domain-containing protein</fullName>
    </recommendedName>
</protein>
<accession>A0A9N8JNW0</accession>
<proteinExistence type="predicted"/>
<evidence type="ECO:0000313" key="3">
    <source>
        <dbReference type="Proteomes" id="UP000716446"/>
    </source>
</evidence>
<comment type="caution">
    <text evidence="2">The sequence shown here is derived from an EMBL/GenBank/DDBJ whole genome shotgun (WGS) entry which is preliminary data.</text>
</comment>
<dbReference type="Pfam" id="PF16488">
    <property type="entry name" value="ArgoL2"/>
    <property type="match status" value="1"/>
</dbReference>
<sequence>MLRFAARAPRLNAESIAGTPGNGLRTMGFNGPAQVVNNFGIEVSKELITVPGRILPTPKVYYGSKEMQAKEGSWNLIKVKFAKPGSIGKWACAVLDYTDARGNPDPRGNALLPQGHQIQDMEVSDANGILTSLERHLNTYGVRMGTRLQTQDIPLPRPNEQSRKAIDKKLDETFFKAASHGIELLFIILKEADKWLYSRIKYYGDVKHGIQELKLATTHLSNEIEML</sequence>
<dbReference type="EMBL" id="CAIJEN010000009">
    <property type="protein sequence ID" value="CAD0090701.1"/>
    <property type="molecule type" value="Genomic_DNA"/>
</dbReference>
<dbReference type="AlphaFoldDB" id="A0A9N8JNW0"/>
<evidence type="ECO:0000313" key="2">
    <source>
        <dbReference type="EMBL" id="CAD0090701.1"/>
    </source>
</evidence>
<name>A0A9N8JNW0_9PEZI</name>
<dbReference type="Proteomes" id="UP000716446">
    <property type="component" value="Unassembled WGS sequence"/>
</dbReference>
<dbReference type="PANTHER" id="PTHR22891">
    <property type="entry name" value="EUKARYOTIC TRANSLATION INITIATION FACTOR 2C"/>
    <property type="match status" value="1"/>
</dbReference>
<reference evidence="2" key="1">
    <citation type="submission" date="2020-06" db="EMBL/GenBank/DDBJ databases">
        <authorList>
            <person name="Onetto C."/>
        </authorList>
    </citation>
    <scope>NUCLEOTIDE SEQUENCE</scope>
</reference>
<organism evidence="2 3">
    <name type="scientific">Aureobasidium vineae</name>
    <dbReference type="NCBI Taxonomy" id="2773715"/>
    <lineage>
        <taxon>Eukaryota</taxon>
        <taxon>Fungi</taxon>
        <taxon>Dikarya</taxon>
        <taxon>Ascomycota</taxon>
        <taxon>Pezizomycotina</taxon>
        <taxon>Dothideomycetes</taxon>
        <taxon>Dothideomycetidae</taxon>
        <taxon>Dothideales</taxon>
        <taxon>Saccotheciaceae</taxon>
        <taxon>Aureobasidium</taxon>
    </lineage>
</organism>
<dbReference type="Gene3D" id="3.40.50.2300">
    <property type="match status" value="1"/>
</dbReference>
<dbReference type="InterPro" id="IPR032472">
    <property type="entry name" value="ArgoL2"/>
</dbReference>
<feature type="domain" description="Argonaute linker 2" evidence="1">
    <location>
        <begin position="22"/>
        <end position="62"/>
    </location>
</feature>
<keyword evidence="3" id="KW-1185">Reference proteome</keyword>